<sequence>MTSSTDLTKVRSVEPKYVKAPLTYLGYQATHNDVIVLRILITVAIEAETRMAFSIGGCTLGSVTDTYLAEETTRHSATTLPWRHSGQQRV</sequence>
<dbReference type="Proteomes" id="UP000887013">
    <property type="component" value="Unassembled WGS sequence"/>
</dbReference>
<protein>
    <submittedName>
        <fullName evidence="1">Uncharacterized protein</fullName>
    </submittedName>
</protein>
<dbReference type="EMBL" id="BMAW01017181">
    <property type="protein sequence ID" value="GFT52482.1"/>
    <property type="molecule type" value="Genomic_DNA"/>
</dbReference>
<name>A0A8X6P913_NEPPI</name>
<dbReference type="AlphaFoldDB" id="A0A8X6P913"/>
<reference evidence="1" key="1">
    <citation type="submission" date="2020-08" db="EMBL/GenBank/DDBJ databases">
        <title>Multicomponent nature underlies the extraordinary mechanical properties of spider dragline silk.</title>
        <authorList>
            <person name="Kono N."/>
            <person name="Nakamura H."/>
            <person name="Mori M."/>
            <person name="Yoshida Y."/>
            <person name="Ohtoshi R."/>
            <person name="Malay A.D."/>
            <person name="Moran D.A.P."/>
            <person name="Tomita M."/>
            <person name="Numata K."/>
            <person name="Arakawa K."/>
        </authorList>
    </citation>
    <scope>NUCLEOTIDE SEQUENCE</scope>
</reference>
<proteinExistence type="predicted"/>
<gene>
    <name evidence="1" type="ORF">NPIL_144371</name>
</gene>
<evidence type="ECO:0000313" key="1">
    <source>
        <dbReference type="EMBL" id="GFT52482.1"/>
    </source>
</evidence>
<keyword evidence="2" id="KW-1185">Reference proteome</keyword>
<accession>A0A8X6P913</accession>
<evidence type="ECO:0000313" key="2">
    <source>
        <dbReference type="Proteomes" id="UP000887013"/>
    </source>
</evidence>
<comment type="caution">
    <text evidence="1">The sequence shown here is derived from an EMBL/GenBank/DDBJ whole genome shotgun (WGS) entry which is preliminary data.</text>
</comment>
<organism evidence="1 2">
    <name type="scientific">Nephila pilipes</name>
    <name type="common">Giant wood spider</name>
    <name type="synonym">Nephila maculata</name>
    <dbReference type="NCBI Taxonomy" id="299642"/>
    <lineage>
        <taxon>Eukaryota</taxon>
        <taxon>Metazoa</taxon>
        <taxon>Ecdysozoa</taxon>
        <taxon>Arthropoda</taxon>
        <taxon>Chelicerata</taxon>
        <taxon>Arachnida</taxon>
        <taxon>Araneae</taxon>
        <taxon>Araneomorphae</taxon>
        <taxon>Entelegynae</taxon>
        <taxon>Araneoidea</taxon>
        <taxon>Nephilidae</taxon>
        <taxon>Nephila</taxon>
    </lineage>
</organism>